<dbReference type="Gene3D" id="3.40.50.10170">
    <property type="match status" value="1"/>
</dbReference>
<dbReference type="InterPro" id="IPR003797">
    <property type="entry name" value="DegV"/>
</dbReference>
<keyword evidence="2" id="KW-0446">Lipid-binding</keyword>
<evidence type="ECO:0000256" key="2">
    <source>
        <dbReference type="ARBA" id="ARBA00023121"/>
    </source>
</evidence>
<dbReference type="PROSITE" id="PS51482">
    <property type="entry name" value="DEGV"/>
    <property type="match status" value="1"/>
</dbReference>
<dbReference type="Gene3D" id="3.30.1180.10">
    <property type="match status" value="1"/>
</dbReference>
<dbReference type="Proteomes" id="UP000466864">
    <property type="component" value="Unassembled WGS sequence"/>
</dbReference>
<evidence type="ECO:0000313" key="4">
    <source>
        <dbReference type="Proteomes" id="UP000466864"/>
    </source>
</evidence>
<protein>
    <submittedName>
        <fullName evidence="3">DegV family protein</fullName>
    </submittedName>
</protein>
<dbReference type="PANTHER" id="PTHR33434">
    <property type="entry name" value="DEGV DOMAIN-CONTAINING PROTEIN DR_1986-RELATED"/>
    <property type="match status" value="1"/>
</dbReference>
<comment type="function">
    <text evidence="1">May bind long-chain fatty acids, such as palmitate, and may play a role in lipid transport or fatty acid metabolism.</text>
</comment>
<accession>A0A7X2P9B5</accession>
<sequence>MQEKIIVVADSCCDVGQELQKKYNIRVIPVHIIYPEGEYEDGVDIDPKMVYQRFPREIPTTSMPSFGEVQKFLEGLKEEGYTHCISINVSDHLSGTVNTVRSAAEEVEGLDTFVYNTKDISFGSGVYAVYAADLVQKGIPFREICQRLEEKREDSHLMFYMDSLEYLKKGGRIGNVTYMIANVLHMKPIISCDPEGVYYTVAKVRGSRQAKSKLLEEAAAAAGGRKCWVSVLNGNDEEGGKQILEMVRERLPQGECIYCNQINASLAVNTGPGLIGLLVFPL</sequence>
<dbReference type="NCBIfam" id="TIGR00762">
    <property type="entry name" value="DegV"/>
    <property type="match status" value="1"/>
</dbReference>
<reference evidence="3 4" key="1">
    <citation type="submission" date="2019-08" db="EMBL/GenBank/DDBJ databases">
        <title>In-depth cultivation of the pig gut microbiome towards novel bacterial diversity and tailored functional studies.</title>
        <authorList>
            <person name="Wylensek D."/>
            <person name="Hitch T.C.A."/>
            <person name="Clavel T."/>
        </authorList>
    </citation>
    <scope>NUCLEOTIDE SEQUENCE [LARGE SCALE GENOMIC DNA]</scope>
    <source>
        <strain evidence="3 4">Oil+RF-744-WCA-WT-13</strain>
    </source>
</reference>
<dbReference type="InterPro" id="IPR043168">
    <property type="entry name" value="DegV_C"/>
</dbReference>
<dbReference type="InterPro" id="IPR050270">
    <property type="entry name" value="DegV_domain_contain"/>
</dbReference>
<dbReference type="Pfam" id="PF02645">
    <property type="entry name" value="DegV"/>
    <property type="match status" value="1"/>
</dbReference>
<dbReference type="GO" id="GO:0008289">
    <property type="term" value="F:lipid binding"/>
    <property type="evidence" value="ECO:0007669"/>
    <property type="project" value="UniProtKB-KW"/>
</dbReference>
<dbReference type="AlphaFoldDB" id="A0A7X2P9B5"/>
<dbReference type="EMBL" id="VUMV01000007">
    <property type="protein sequence ID" value="MST82594.1"/>
    <property type="molecule type" value="Genomic_DNA"/>
</dbReference>
<keyword evidence="4" id="KW-1185">Reference proteome</keyword>
<gene>
    <name evidence="3" type="ORF">FYJ60_09720</name>
</gene>
<name>A0A7X2P9B5_9FIRM</name>
<dbReference type="PANTHER" id="PTHR33434:SF3">
    <property type="entry name" value="DEGV DOMAIN-CONTAINING PROTEIN YITS"/>
    <property type="match status" value="1"/>
</dbReference>
<dbReference type="RefSeq" id="WP_154458504.1">
    <property type="nucleotide sequence ID" value="NZ_VUMV01000007.1"/>
</dbReference>
<dbReference type="SUPFAM" id="SSF82549">
    <property type="entry name" value="DAK1/DegV-like"/>
    <property type="match status" value="1"/>
</dbReference>
<organism evidence="3 4">
    <name type="scientific">Bilifractor porci</name>
    <dbReference type="NCBI Taxonomy" id="2606636"/>
    <lineage>
        <taxon>Bacteria</taxon>
        <taxon>Bacillati</taxon>
        <taxon>Bacillota</taxon>
        <taxon>Clostridia</taxon>
        <taxon>Lachnospirales</taxon>
        <taxon>Lachnospiraceae</taxon>
        <taxon>Bilifractor</taxon>
    </lineage>
</organism>
<evidence type="ECO:0000256" key="1">
    <source>
        <dbReference type="ARBA" id="ARBA00003238"/>
    </source>
</evidence>
<proteinExistence type="predicted"/>
<evidence type="ECO:0000313" key="3">
    <source>
        <dbReference type="EMBL" id="MST82594.1"/>
    </source>
</evidence>
<comment type="caution">
    <text evidence="3">The sequence shown here is derived from an EMBL/GenBank/DDBJ whole genome shotgun (WGS) entry which is preliminary data.</text>
</comment>